<gene>
    <name evidence="3" type="ORF">ACFOD3_23205</name>
</gene>
<name>A0ABV7BYN0_9PROT</name>
<dbReference type="RefSeq" id="WP_216839015.1">
    <property type="nucleotide sequence ID" value="NZ_JAFNJS010000008.1"/>
</dbReference>
<dbReference type="PANTHER" id="PTHR34136">
    <property type="match status" value="1"/>
</dbReference>
<dbReference type="Pfam" id="PF03808">
    <property type="entry name" value="Glyco_tran_WecG"/>
    <property type="match status" value="1"/>
</dbReference>
<keyword evidence="4" id="KW-1185">Reference proteome</keyword>
<evidence type="ECO:0000313" key="3">
    <source>
        <dbReference type="EMBL" id="MFC3002827.1"/>
    </source>
</evidence>
<comment type="caution">
    <text evidence="3">The sequence shown here is derived from an EMBL/GenBank/DDBJ whole genome shotgun (WGS) entry which is preliminary data.</text>
</comment>
<keyword evidence="1" id="KW-0328">Glycosyltransferase</keyword>
<evidence type="ECO:0000313" key="4">
    <source>
        <dbReference type="Proteomes" id="UP001595420"/>
    </source>
</evidence>
<dbReference type="CDD" id="cd06533">
    <property type="entry name" value="Glyco_transf_WecG_TagA"/>
    <property type="match status" value="1"/>
</dbReference>
<evidence type="ECO:0000256" key="2">
    <source>
        <dbReference type="ARBA" id="ARBA00022679"/>
    </source>
</evidence>
<reference evidence="4" key="1">
    <citation type="journal article" date="2019" name="Int. J. Syst. Evol. Microbiol.">
        <title>The Global Catalogue of Microorganisms (GCM) 10K type strain sequencing project: providing services to taxonomists for standard genome sequencing and annotation.</title>
        <authorList>
            <consortium name="The Broad Institute Genomics Platform"/>
            <consortium name="The Broad Institute Genome Sequencing Center for Infectious Disease"/>
            <person name="Wu L."/>
            <person name="Ma J."/>
        </authorList>
    </citation>
    <scope>NUCLEOTIDE SEQUENCE [LARGE SCALE GENOMIC DNA]</scope>
    <source>
        <strain evidence="4">CGMCC 1.16855</strain>
    </source>
</reference>
<dbReference type="PANTHER" id="PTHR34136:SF1">
    <property type="entry name" value="UDP-N-ACETYL-D-MANNOSAMINURONIC ACID TRANSFERASE"/>
    <property type="match status" value="1"/>
</dbReference>
<proteinExistence type="predicted"/>
<sequence length="256" mass="27411">MTLREITLLESIPVAALDLKQAAALISARDPALPFATVIPINAQLLVMANAPGSAIRPPMDQAWLRLNDSRILAALQRWATGETVPLAPGSDLCVEMLNRVIRPDDAVTVIGGGPQLAPVLQARFGLRRLAQHEPPMGYMNNPAARDAAIHFIESHPARYIFVATGAPRSEQLMAAVAARGLTRGVGMAVGSGLLFAAGLSKRAPAWMRRSGLEWLHRALSEPKRLGARYASDALPLLGLALRARHAHRARMASAS</sequence>
<protein>
    <submittedName>
        <fullName evidence="3">WecB/TagA/CpsF family glycosyltransferase</fullName>
    </submittedName>
</protein>
<keyword evidence="2" id="KW-0808">Transferase</keyword>
<dbReference type="InterPro" id="IPR004629">
    <property type="entry name" value="WecG_TagA_CpsF"/>
</dbReference>
<evidence type="ECO:0000256" key="1">
    <source>
        <dbReference type="ARBA" id="ARBA00022676"/>
    </source>
</evidence>
<accession>A0ABV7BYN0</accession>
<dbReference type="EMBL" id="JBHRSB010000008">
    <property type="protein sequence ID" value="MFC3002827.1"/>
    <property type="molecule type" value="Genomic_DNA"/>
</dbReference>
<organism evidence="3 4">
    <name type="scientific">Falsiroseomonas tokyonensis</name>
    <dbReference type="NCBI Taxonomy" id="430521"/>
    <lineage>
        <taxon>Bacteria</taxon>
        <taxon>Pseudomonadati</taxon>
        <taxon>Pseudomonadota</taxon>
        <taxon>Alphaproteobacteria</taxon>
        <taxon>Acetobacterales</taxon>
        <taxon>Roseomonadaceae</taxon>
        <taxon>Falsiroseomonas</taxon>
    </lineage>
</organism>
<dbReference type="Proteomes" id="UP001595420">
    <property type="component" value="Unassembled WGS sequence"/>
</dbReference>